<protein>
    <recommendedName>
        <fullName evidence="11">Hydroxyethylthiazole kinase</fullName>
        <ecNumber evidence="11">2.7.1.50</ecNumber>
    </recommendedName>
    <alternativeName>
        <fullName evidence="11">4-methyl-5-beta-hydroxyethylthiazole kinase</fullName>
        <shortName evidence="11">TH kinase</shortName>
        <shortName evidence="11">Thz kinase</shortName>
    </alternativeName>
</protein>
<feature type="binding site" evidence="11">
    <location>
        <position position="141"/>
    </location>
    <ligand>
        <name>ATP</name>
        <dbReference type="ChEBI" id="CHEBI:30616"/>
    </ligand>
</feature>
<evidence type="ECO:0000256" key="8">
    <source>
        <dbReference type="ARBA" id="ARBA00022840"/>
    </source>
</evidence>
<evidence type="ECO:0000313" key="13">
    <source>
        <dbReference type="Proteomes" id="UP000054075"/>
    </source>
</evidence>
<keyword evidence="7 11" id="KW-0418">Kinase</keyword>
<dbReference type="CDD" id="cd01170">
    <property type="entry name" value="THZ_kinase"/>
    <property type="match status" value="1"/>
</dbReference>
<keyword evidence="10 11" id="KW-0784">Thiamine biosynthesis</keyword>
<dbReference type="NCBIfam" id="NF006830">
    <property type="entry name" value="PRK09355.1"/>
    <property type="match status" value="1"/>
</dbReference>
<dbReference type="GO" id="GO:0004417">
    <property type="term" value="F:hydroxyethylthiazole kinase activity"/>
    <property type="evidence" value="ECO:0007669"/>
    <property type="project" value="UniProtKB-UniRule"/>
</dbReference>
<dbReference type="OrthoDB" id="8909021at2"/>
<dbReference type="InterPro" id="IPR029056">
    <property type="entry name" value="Ribokinase-like"/>
</dbReference>
<comment type="catalytic activity">
    <reaction evidence="1 11">
        <text>5-(2-hydroxyethyl)-4-methylthiazole + ATP = 4-methyl-5-(2-phosphooxyethyl)-thiazole + ADP + H(+)</text>
        <dbReference type="Rhea" id="RHEA:24212"/>
        <dbReference type="ChEBI" id="CHEBI:15378"/>
        <dbReference type="ChEBI" id="CHEBI:17957"/>
        <dbReference type="ChEBI" id="CHEBI:30616"/>
        <dbReference type="ChEBI" id="CHEBI:58296"/>
        <dbReference type="ChEBI" id="CHEBI:456216"/>
        <dbReference type="EC" id="2.7.1.50"/>
    </reaction>
</comment>
<keyword evidence="5 11" id="KW-0479">Metal-binding</keyword>
<evidence type="ECO:0000256" key="9">
    <source>
        <dbReference type="ARBA" id="ARBA00022842"/>
    </source>
</evidence>
<dbReference type="PIRSF" id="PIRSF000513">
    <property type="entry name" value="Thz_kinase"/>
    <property type="match status" value="1"/>
</dbReference>
<comment type="similarity">
    <text evidence="11">Belongs to the Thz kinase family.</text>
</comment>
<evidence type="ECO:0000256" key="6">
    <source>
        <dbReference type="ARBA" id="ARBA00022741"/>
    </source>
</evidence>
<evidence type="ECO:0000256" key="3">
    <source>
        <dbReference type="ARBA" id="ARBA00004868"/>
    </source>
</evidence>
<keyword evidence="8 11" id="KW-0067">ATP-binding</keyword>
<dbReference type="InterPro" id="IPR000417">
    <property type="entry name" value="Hyethyz_kinase"/>
</dbReference>
<evidence type="ECO:0000256" key="5">
    <source>
        <dbReference type="ARBA" id="ARBA00022723"/>
    </source>
</evidence>
<feature type="binding site" evidence="11">
    <location>
        <position position="187"/>
    </location>
    <ligand>
        <name>ATP</name>
        <dbReference type="ChEBI" id="CHEBI:30616"/>
    </ligand>
</feature>
<comment type="caution">
    <text evidence="12">The sequence shown here is derived from an EMBL/GenBank/DDBJ whole genome shotgun (WGS) entry which is preliminary data.</text>
</comment>
<dbReference type="GO" id="GO:0000287">
    <property type="term" value="F:magnesium ion binding"/>
    <property type="evidence" value="ECO:0007669"/>
    <property type="project" value="UniProtKB-UniRule"/>
</dbReference>
<dbReference type="eggNOG" id="COG2145">
    <property type="taxonomic scope" value="Bacteria"/>
</dbReference>
<comment type="function">
    <text evidence="11">Catalyzes the phosphorylation of the hydroxyl group of 4-methyl-5-beta-hydroxyethylthiazole (THZ).</text>
</comment>
<evidence type="ECO:0000256" key="10">
    <source>
        <dbReference type="ARBA" id="ARBA00022977"/>
    </source>
</evidence>
<dbReference type="GO" id="GO:0009228">
    <property type="term" value="P:thiamine biosynthetic process"/>
    <property type="evidence" value="ECO:0007669"/>
    <property type="project" value="UniProtKB-KW"/>
</dbReference>
<comment type="cofactor">
    <cofactor evidence="2 11">
        <name>Mg(2+)</name>
        <dbReference type="ChEBI" id="CHEBI:18420"/>
    </cofactor>
</comment>
<keyword evidence="9 11" id="KW-0460">Magnesium</keyword>
<dbReference type="EC" id="2.7.1.50" evidence="11"/>
<dbReference type="AlphaFoldDB" id="A8PMT3"/>
<organism evidence="12 13">
    <name type="scientific">Rickettsiella grylli</name>
    <dbReference type="NCBI Taxonomy" id="59196"/>
    <lineage>
        <taxon>Bacteria</taxon>
        <taxon>Pseudomonadati</taxon>
        <taxon>Pseudomonadota</taxon>
        <taxon>Gammaproteobacteria</taxon>
        <taxon>Legionellales</taxon>
        <taxon>Coxiellaceae</taxon>
        <taxon>Rickettsiella</taxon>
    </lineage>
</organism>
<proteinExistence type="inferred from homology"/>
<reference evidence="12" key="2">
    <citation type="submission" date="2007-10" db="EMBL/GenBank/DDBJ databases">
        <authorList>
            <person name="Myers G.S."/>
        </authorList>
    </citation>
    <scope>NUCLEOTIDE SEQUENCE [LARGE SCALE GENOMIC DNA]</scope>
</reference>
<dbReference type="STRING" id="59196.RICGR_0823"/>
<name>A8PMT3_9COXI</name>
<comment type="pathway">
    <text evidence="3 11">Cofactor biosynthesis; thiamine diphosphate biosynthesis; 4-methyl-5-(2-phosphoethyl)-thiazole from 5-(2-hydroxyethyl)-4-methylthiazole: step 1/1.</text>
</comment>
<dbReference type="UniPathway" id="UPA00060">
    <property type="reaction ID" value="UER00139"/>
</dbReference>
<keyword evidence="13" id="KW-1185">Reference proteome</keyword>
<feature type="binding site" evidence="11">
    <location>
        <position position="214"/>
    </location>
    <ligand>
        <name>substrate</name>
    </ligand>
</feature>
<evidence type="ECO:0000313" key="12">
    <source>
        <dbReference type="EMBL" id="EDP45685.1"/>
    </source>
</evidence>
<evidence type="ECO:0000256" key="2">
    <source>
        <dbReference type="ARBA" id="ARBA00001946"/>
    </source>
</evidence>
<dbReference type="PRINTS" id="PR01099">
    <property type="entry name" value="HYETHTZKNASE"/>
</dbReference>
<dbReference type="GO" id="GO:0009229">
    <property type="term" value="P:thiamine diphosphate biosynthetic process"/>
    <property type="evidence" value="ECO:0007669"/>
    <property type="project" value="UniProtKB-UniRule"/>
</dbReference>
<keyword evidence="6 11" id="KW-0547">Nucleotide-binding</keyword>
<dbReference type="Pfam" id="PF02110">
    <property type="entry name" value="HK"/>
    <property type="match status" value="1"/>
</dbReference>
<evidence type="ECO:0000256" key="1">
    <source>
        <dbReference type="ARBA" id="ARBA00001771"/>
    </source>
</evidence>
<keyword evidence="4 11" id="KW-0808">Transferase</keyword>
<dbReference type="EMBL" id="AAQJ02000001">
    <property type="protein sequence ID" value="EDP45685.1"/>
    <property type="molecule type" value="Genomic_DNA"/>
</dbReference>
<feature type="binding site" evidence="11">
    <location>
        <position position="66"/>
    </location>
    <ligand>
        <name>substrate</name>
    </ligand>
</feature>
<evidence type="ECO:0000256" key="4">
    <source>
        <dbReference type="ARBA" id="ARBA00022679"/>
    </source>
</evidence>
<dbReference type="Gene3D" id="3.40.1190.20">
    <property type="match status" value="1"/>
</dbReference>
<dbReference type="Proteomes" id="UP000054075">
    <property type="component" value="Unassembled WGS sequence"/>
</dbReference>
<dbReference type="RefSeq" id="WP_006034673.1">
    <property type="nucleotide sequence ID" value="NZ_AAQJ02000001.1"/>
</dbReference>
<reference evidence="12" key="1">
    <citation type="submission" date="2006-04" db="EMBL/GenBank/DDBJ databases">
        <authorList>
            <person name="Seshadri R."/>
            <person name="Federici B.A."/>
        </authorList>
    </citation>
    <scope>NUCLEOTIDE SEQUENCE [LARGE SCALE GENOMIC DNA]</scope>
</reference>
<sequence>MTLKKNDLDQLTRTSIHQTNPFNLTSLFQDVEKIRKTQPLIHNITNLVVMQTVANVLLALGALPLMAHAKEEVETMIQNAQAFVINIGTLDSYWLSCIQQGQYAALKRGIPILLDPVGAGSSFYRTQAALTIIERGVDIIRGNASEIMALQDSSIKTKGVDTLQPSEHAISSAYALAKKYECIVVVSGKTDFIVRSSQHVALRYGSALLTKVTGMGCALTAMMGSFLSVNPDKLRACVHTMAFMGLVSEYAEKKSNGPASFCTNLLDLFYSAQKEDVQHLLKPNVSHEH</sequence>
<dbReference type="SUPFAM" id="SSF53613">
    <property type="entry name" value="Ribokinase-like"/>
    <property type="match status" value="1"/>
</dbReference>
<accession>A8PMT3</accession>
<dbReference type="HAMAP" id="MF_00228">
    <property type="entry name" value="Thz_kinase"/>
    <property type="match status" value="1"/>
</dbReference>
<evidence type="ECO:0000256" key="7">
    <source>
        <dbReference type="ARBA" id="ARBA00022777"/>
    </source>
</evidence>
<dbReference type="GO" id="GO:0005524">
    <property type="term" value="F:ATP binding"/>
    <property type="evidence" value="ECO:0007669"/>
    <property type="project" value="UniProtKB-UniRule"/>
</dbReference>
<gene>
    <name evidence="11" type="primary">thiM</name>
    <name evidence="12" type="ORF">RICGR_0823</name>
</gene>
<evidence type="ECO:0000256" key="11">
    <source>
        <dbReference type="HAMAP-Rule" id="MF_00228"/>
    </source>
</evidence>